<dbReference type="InterPro" id="IPR016186">
    <property type="entry name" value="C-type_lectin-like/link_sf"/>
</dbReference>
<feature type="chain" id="PRO_5019410049" evidence="1">
    <location>
        <begin position="20"/>
        <end position="303"/>
    </location>
</feature>
<dbReference type="InterPro" id="IPR050801">
    <property type="entry name" value="Ca-Dep_Lectins_ImmuneDev"/>
</dbReference>
<dbReference type="CDD" id="cd00037">
    <property type="entry name" value="CLECT"/>
    <property type="match status" value="2"/>
</dbReference>
<dbReference type="PANTHER" id="PTHR22801:SF63">
    <property type="entry name" value="C-TYPE LECTIN DOMAIN-CONTAINING PROTEIN"/>
    <property type="match status" value="1"/>
</dbReference>
<feature type="signal peptide" evidence="1">
    <location>
        <begin position="1"/>
        <end position="19"/>
    </location>
</feature>
<dbReference type="Pfam" id="PF00059">
    <property type="entry name" value="Lectin_C"/>
    <property type="match status" value="2"/>
</dbReference>
<feature type="domain" description="C-type lectin" evidence="2">
    <location>
        <begin position="28"/>
        <end position="153"/>
    </location>
</feature>
<dbReference type="SUPFAM" id="SSF56436">
    <property type="entry name" value="C-type lectin-like"/>
    <property type="match status" value="2"/>
</dbReference>
<dbReference type="OrthoDB" id="6357624at2759"/>
<accession>A0A423TH01</accession>
<proteinExistence type="predicted"/>
<evidence type="ECO:0000259" key="2">
    <source>
        <dbReference type="PROSITE" id="PS50041"/>
    </source>
</evidence>
<comment type="caution">
    <text evidence="3">The sequence shown here is derived from an EMBL/GenBank/DDBJ whole genome shotgun (WGS) entry which is preliminary data.</text>
</comment>
<dbReference type="InterPro" id="IPR001304">
    <property type="entry name" value="C-type_lectin-like"/>
</dbReference>
<reference evidence="3 4" key="2">
    <citation type="submission" date="2019-01" db="EMBL/GenBank/DDBJ databases">
        <title>The decoding of complex shrimp genome reveals the adaptation for benthos swimmer, frequently molting mechanism and breeding impact on genome.</title>
        <authorList>
            <person name="Sun Y."/>
            <person name="Gao Y."/>
            <person name="Yu Y."/>
        </authorList>
    </citation>
    <scope>NUCLEOTIDE SEQUENCE [LARGE SCALE GENOMIC DNA]</scope>
    <source>
        <tissue evidence="3">Muscle</tissue>
    </source>
</reference>
<sequence length="303" mass="33177">MWQLMIAISLLGNLSRVRASCTYPYVTVGEKCLFFATMAEVPHSEARQMCHSMDGELAALLTPTQFKDFVDYIKDNGFSGHRFWLDGSDAAAEGLWQTSAGHPLPMGTPFWATFYGNSEPNNKGNEDCLEVFPTYFNYMNDVSCDTIRTPVCEKSVASASRNATAPKDCPMPYVELAGLCLAFVTWADQGWAEARQTCHGLSGELAAITDIEQLRAVYLYLHQESIFWLGGSDGEEEGSWTWTGGAAVDMGTPFWGFIGSAEGQEPKGGAAENCLCLDARAGHFFFDARCGASLNPLCMLVQQ</sequence>
<dbReference type="SMART" id="SM00034">
    <property type="entry name" value="CLECT"/>
    <property type="match status" value="2"/>
</dbReference>
<dbReference type="PANTHER" id="PTHR22801">
    <property type="entry name" value="LITHOSTATHINE"/>
    <property type="match status" value="1"/>
</dbReference>
<evidence type="ECO:0000313" key="4">
    <source>
        <dbReference type="Proteomes" id="UP000283509"/>
    </source>
</evidence>
<dbReference type="Proteomes" id="UP000283509">
    <property type="component" value="Unassembled WGS sequence"/>
</dbReference>
<dbReference type="PROSITE" id="PS50041">
    <property type="entry name" value="C_TYPE_LECTIN_2"/>
    <property type="match status" value="2"/>
</dbReference>
<dbReference type="GO" id="GO:0030246">
    <property type="term" value="F:carbohydrate binding"/>
    <property type="evidence" value="ECO:0007669"/>
    <property type="project" value="UniProtKB-KW"/>
</dbReference>
<reference evidence="3 4" key="1">
    <citation type="submission" date="2018-04" db="EMBL/GenBank/DDBJ databases">
        <authorList>
            <person name="Zhang X."/>
            <person name="Yuan J."/>
            <person name="Li F."/>
            <person name="Xiang J."/>
        </authorList>
    </citation>
    <scope>NUCLEOTIDE SEQUENCE [LARGE SCALE GENOMIC DNA]</scope>
    <source>
        <tissue evidence="3">Muscle</tissue>
    </source>
</reference>
<evidence type="ECO:0000313" key="3">
    <source>
        <dbReference type="EMBL" id="ROT75729.1"/>
    </source>
</evidence>
<keyword evidence="4" id="KW-1185">Reference proteome</keyword>
<dbReference type="InterPro" id="IPR016187">
    <property type="entry name" value="CTDL_fold"/>
</dbReference>
<feature type="domain" description="C-type lectin" evidence="2">
    <location>
        <begin position="176"/>
        <end position="299"/>
    </location>
</feature>
<dbReference type="AlphaFoldDB" id="A0A423TH01"/>
<name>A0A423TH01_PENVA</name>
<dbReference type="EMBL" id="QCYY01001738">
    <property type="protein sequence ID" value="ROT75729.1"/>
    <property type="molecule type" value="Genomic_DNA"/>
</dbReference>
<organism evidence="3 4">
    <name type="scientific">Penaeus vannamei</name>
    <name type="common">Whiteleg shrimp</name>
    <name type="synonym">Litopenaeus vannamei</name>
    <dbReference type="NCBI Taxonomy" id="6689"/>
    <lineage>
        <taxon>Eukaryota</taxon>
        <taxon>Metazoa</taxon>
        <taxon>Ecdysozoa</taxon>
        <taxon>Arthropoda</taxon>
        <taxon>Crustacea</taxon>
        <taxon>Multicrustacea</taxon>
        <taxon>Malacostraca</taxon>
        <taxon>Eumalacostraca</taxon>
        <taxon>Eucarida</taxon>
        <taxon>Decapoda</taxon>
        <taxon>Dendrobranchiata</taxon>
        <taxon>Penaeoidea</taxon>
        <taxon>Penaeidae</taxon>
        <taxon>Penaeus</taxon>
    </lineage>
</organism>
<protein>
    <submittedName>
        <fullName evidence="3">C-type lectin 3</fullName>
    </submittedName>
</protein>
<dbReference type="Gene3D" id="3.10.100.10">
    <property type="entry name" value="Mannose-Binding Protein A, subunit A"/>
    <property type="match status" value="2"/>
</dbReference>
<evidence type="ECO:0000256" key="1">
    <source>
        <dbReference type="SAM" id="SignalP"/>
    </source>
</evidence>
<gene>
    <name evidence="3" type="ORF">C7M84_005708</name>
</gene>
<keyword evidence="3" id="KW-0430">Lectin</keyword>
<keyword evidence="1" id="KW-0732">Signal</keyword>